<keyword evidence="1" id="KW-0472">Membrane</keyword>
<dbReference type="RefSeq" id="WP_160196929.1">
    <property type="nucleotide sequence ID" value="NZ_QXXA01000006.1"/>
</dbReference>
<feature type="transmembrane region" description="Helical" evidence="1">
    <location>
        <begin position="74"/>
        <end position="93"/>
    </location>
</feature>
<proteinExistence type="predicted"/>
<comment type="caution">
    <text evidence="3">The sequence shown here is derived from an EMBL/GenBank/DDBJ whole genome shotgun (WGS) entry which is preliminary data.</text>
</comment>
<organism evidence="3 4">
    <name type="scientific">Senegalia massiliensis</name>
    <dbReference type="NCBI Taxonomy" id="1720316"/>
    <lineage>
        <taxon>Bacteria</taxon>
        <taxon>Bacillati</taxon>
        <taxon>Bacillota</taxon>
        <taxon>Clostridia</taxon>
        <taxon>Eubacteriales</taxon>
        <taxon>Clostridiaceae</taxon>
        <taxon>Senegalia</taxon>
    </lineage>
</organism>
<feature type="transmembrane region" description="Helical" evidence="1">
    <location>
        <begin position="205"/>
        <end position="226"/>
    </location>
</feature>
<dbReference type="Pfam" id="PF13490">
    <property type="entry name" value="zf-HC2"/>
    <property type="match status" value="1"/>
</dbReference>
<gene>
    <name evidence="3" type="ORF">D3Z33_06175</name>
</gene>
<name>A0A845QUA5_9CLOT</name>
<evidence type="ECO:0000259" key="2">
    <source>
        <dbReference type="Pfam" id="PF13490"/>
    </source>
</evidence>
<dbReference type="InterPro" id="IPR027383">
    <property type="entry name" value="Znf_put"/>
</dbReference>
<dbReference type="AlphaFoldDB" id="A0A845QUA5"/>
<accession>A0A845QUA5</accession>
<dbReference type="Proteomes" id="UP000467132">
    <property type="component" value="Unassembled WGS sequence"/>
</dbReference>
<reference evidence="3 4" key="1">
    <citation type="submission" date="2018-08" db="EMBL/GenBank/DDBJ databases">
        <title>Murine metabolic-syndrome-specific gut microbial biobank.</title>
        <authorList>
            <person name="Liu C."/>
        </authorList>
    </citation>
    <scope>NUCLEOTIDE SEQUENCE [LARGE SCALE GENOMIC DNA]</scope>
    <source>
        <strain evidence="3 4">583</strain>
    </source>
</reference>
<keyword evidence="1" id="KW-1133">Transmembrane helix</keyword>
<dbReference type="EMBL" id="QXXA01000006">
    <property type="protein sequence ID" value="NBI06447.1"/>
    <property type="molecule type" value="Genomic_DNA"/>
</dbReference>
<evidence type="ECO:0000313" key="4">
    <source>
        <dbReference type="Proteomes" id="UP000467132"/>
    </source>
</evidence>
<protein>
    <submittedName>
        <fullName evidence="3">Zf-HC2 domain-containing protein</fullName>
    </submittedName>
</protein>
<feature type="transmembrane region" description="Helical" evidence="1">
    <location>
        <begin position="238"/>
        <end position="255"/>
    </location>
</feature>
<evidence type="ECO:0000313" key="3">
    <source>
        <dbReference type="EMBL" id="NBI06447.1"/>
    </source>
</evidence>
<feature type="transmembrane region" description="Helical" evidence="1">
    <location>
        <begin position="267"/>
        <end position="286"/>
    </location>
</feature>
<dbReference type="OrthoDB" id="6194834at2"/>
<keyword evidence="1" id="KW-0812">Transmembrane</keyword>
<feature type="domain" description="Putative zinc-finger" evidence="2">
    <location>
        <begin position="5"/>
        <end position="39"/>
    </location>
</feature>
<keyword evidence="4" id="KW-1185">Reference proteome</keyword>
<sequence>MKLSCNTIQDLLPLVAEDLASEDTVNIINEHLEKCERCRCEYKELKSTEIDFENEKDLEAIPLKNVKRKLKNRNIYIGILTALIVSLFLFIAFDKLTKPIPIVYSKAVESIEEEDGKVFIEFSEDVSNYEINYSEYYGEVHYDIVAWTTYLSSIFDTGEVKNAVINVKEDKVDTVYYLNQDGSLDKLIYGESFEKNTITLPRLTINYYFVIAGIVFIIFMILSLIFRKNHRINKITTPIMILALSYILSHIIILGTNGTTYHMIRDFLFIIIIGILLFSIFILLIYKNYFAKIKNDINK</sequence>
<evidence type="ECO:0000256" key="1">
    <source>
        <dbReference type="SAM" id="Phobius"/>
    </source>
</evidence>